<dbReference type="GO" id="GO:0016491">
    <property type="term" value="F:oxidoreductase activity"/>
    <property type="evidence" value="ECO:0007669"/>
    <property type="project" value="UniProtKB-KW"/>
</dbReference>
<dbReference type="InterPro" id="IPR002938">
    <property type="entry name" value="FAD-bd"/>
</dbReference>
<dbReference type="Pfam" id="PF01494">
    <property type="entry name" value="FAD_binding_3"/>
    <property type="match status" value="1"/>
</dbReference>
<accession>A0A072NZE9</accession>
<dbReference type="PANTHER" id="PTHR46865">
    <property type="entry name" value="OXIDOREDUCTASE-RELATED"/>
    <property type="match status" value="1"/>
</dbReference>
<evidence type="ECO:0000313" key="6">
    <source>
        <dbReference type="EMBL" id="KEF53001.1"/>
    </source>
</evidence>
<dbReference type="SUPFAM" id="SSF51905">
    <property type="entry name" value="FAD/NAD(P)-binding domain"/>
    <property type="match status" value="1"/>
</dbReference>
<dbReference type="InterPro" id="IPR051704">
    <property type="entry name" value="FAD_aromatic-hydroxylase"/>
</dbReference>
<feature type="signal peptide" evidence="4">
    <location>
        <begin position="1"/>
        <end position="19"/>
    </location>
</feature>
<evidence type="ECO:0000256" key="2">
    <source>
        <dbReference type="ARBA" id="ARBA00022827"/>
    </source>
</evidence>
<dbReference type="AlphaFoldDB" id="A0A072NZE9"/>
<proteinExistence type="predicted"/>
<evidence type="ECO:0000259" key="5">
    <source>
        <dbReference type="Pfam" id="PF01494"/>
    </source>
</evidence>
<evidence type="ECO:0000256" key="3">
    <source>
        <dbReference type="ARBA" id="ARBA00023002"/>
    </source>
</evidence>
<dbReference type="VEuPathDB" id="FungiDB:A1O9_10909"/>
<feature type="chain" id="PRO_5001681123" description="FAD-binding domain-containing protein" evidence="4">
    <location>
        <begin position="20"/>
        <end position="71"/>
    </location>
</feature>
<sequence>MAHLRVLIVGASVARPTAAYWFARAGAQVTIIERFPSFHANGQGIDLRTAGVQVMRKMPGMGAAVRAKTTT</sequence>
<dbReference type="EMBL" id="AMGV01000015">
    <property type="protein sequence ID" value="KEF53001.1"/>
    <property type="molecule type" value="Genomic_DNA"/>
</dbReference>
<dbReference type="GeneID" id="25285810"/>
<protein>
    <recommendedName>
        <fullName evidence="5">FAD-binding domain-containing protein</fullName>
    </recommendedName>
</protein>
<dbReference type="GO" id="GO:0071949">
    <property type="term" value="F:FAD binding"/>
    <property type="evidence" value="ECO:0007669"/>
    <property type="project" value="InterPro"/>
</dbReference>
<comment type="caution">
    <text evidence="6">The sequence shown here is derived from an EMBL/GenBank/DDBJ whole genome shotgun (WGS) entry which is preliminary data.</text>
</comment>
<keyword evidence="7" id="KW-1185">Reference proteome</keyword>
<dbReference type="RefSeq" id="XP_013255591.1">
    <property type="nucleotide sequence ID" value="XM_013400137.1"/>
</dbReference>
<dbReference type="STRING" id="1182545.A0A072NZE9"/>
<gene>
    <name evidence="6" type="ORF">A1O9_10909</name>
</gene>
<keyword evidence="2" id="KW-0274">FAD</keyword>
<evidence type="ECO:0000313" key="7">
    <source>
        <dbReference type="Proteomes" id="UP000027920"/>
    </source>
</evidence>
<dbReference type="Proteomes" id="UP000027920">
    <property type="component" value="Unassembled WGS sequence"/>
</dbReference>
<dbReference type="Gene3D" id="3.50.50.60">
    <property type="entry name" value="FAD/NAD(P)-binding domain"/>
    <property type="match status" value="1"/>
</dbReference>
<evidence type="ECO:0000256" key="4">
    <source>
        <dbReference type="SAM" id="SignalP"/>
    </source>
</evidence>
<keyword evidence="3" id="KW-0560">Oxidoreductase</keyword>
<keyword evidence="1" id="KW-0285">Flavoprotein</keyword>
<keyword evidence="4" id="KW-0732">Signal</keyword>
<evidence type="ECO:0000256" key="1">
    <source>
        <dbReference type="ARBA" id="ARBA00022630"/>
    </source>
</evidence>
<dbReference type="PANTHER" id="PTHR46865:SF2">
    <property type="entry name" value="MONOOXYGENASE"/>
    <property type="match status" value="1"/>
</dbReference>
<organism evidence="6 7">
    <name type="scientific">Exophiala aquamarina CBS 119918</name>
    <dbReference type="NCBI Taxonomy" id="1182545"/>
    <lineage>
        <taxon>Eukaryota</taxon>
        <taxon>Fungi</taxon>
        <taxon>Dikarya</taxon>
        <taxon>Ascomycota</taxon>
        <taxon>Pezizomycotina</taxon>
        <taxon>Eurotiomycetes</taxon>
        <taxon>Chaetothyriomycetidae</taxon>
        <taxon>Chaetothyriales</taxon>
        <taxon>Herpotrichiellaceae</taxon>
        <taxon>Exophiala</taxon>
    </lineage>
</organism>
<dbReference type="Gene3D" id="3.30.9.10">
    <property type="entry name" value="D-Amino Acid Oxidase, subunit A, domain 2"/>
    <property type="match status" value="1"/>
</dbReference>
<dbReference type="OrthoDB" id="655030at2759"/>
<reference evidence="6 7" key="1">
    <citation type="submission" date="2013-03" db="EMBL/GenBank/DDBJ databases">
        <title>The Genome Sequence of Exophiala aquamarina CBS 119918.</title>
        <authorList>
            <consortium name="The Broad Institute Genomics Platform"/>
            <person name="Cuomo C."/>
            <person name="de Hoog S."/>
            <person name="Gorbushina A."/>
            <person name="Walker B."/>
            <person name="Young S.K."/>
            <person name="Zeng Q."/>
            <person name="Gargeya S."/>
            <person name="Fitzgerald M."/>
            <person name="Haas B."/>
            <person name="Abouelleil A."/>
            <person name="Allen A.W."/>
            <person name="Alvarado L."/>
            <person name="Arachchi H.M."/>
            <person name="Berlin A.M."/>
            <person name="Chapman S.B."/>
            <person name="Gainer-Dewar J."/>
            <person name="Goldberg J."/>
            <person name="Griggs A."/>
            <person name="Gujja S."/>
            <person name="Hansen M."/>
            <person name="Howarth C."/>
            <person name="Imamovic A."/>
            <person name="Ireland A."/>
            <person name="Larimer J."/>
            <person name="McCowan C."/>
            <person name="Murphy C."/>
            <person name="Pearson M."/>
            <person name="Poon T.W."/>
            <person name="Priest M."/>
            <person name="Roberts A."/>
            <person name="Saif S."/>
            <person name="Shea T."/>
            <person name="Sisk P."/>
            <person name="Sykes S."/>
            <person name="Wortman J."/>
            <person name="Nusbaum C."/>
            <person name="Birren B."/>
        </authorList>
    </citation>
    <scope>NUCLEOTIDE SEQUENCE [LARGE SCALE GENOMIC DNA]</scope>
    <source>
        <strain evidence="6 7">CBS 119918</strain>
    </source>
</reference>
<name>A0A072NZE9_9EURO</name>
<feature type="domain" description="FAD-binding" evidence="5">
    <location>
        <begin position="5"/>
        <end position="69"/>
    </location>
</feature>
<dbReference type="HOGENOM" id="CLU_2740025_0_0_1"/>
<dbReference type="InterPro" id="IPR036188">
    <property type="entry name" value="FAD/NAD-bd_sf"/>
</dbReference>